<keyword evidence="5 6" id="KW-0472">Membrane</keyword>
<reference evidence="9" key="1">
    <citation type="submission" date="2015-06" db="EMBL/GenBank/DDBJ databases">
        <authorList>
            <person name="Bertelli C."/>
        </authorList>
    </citation>
    <scope>NUCLEOTIDE SEQUENCE [LARGE SCALE GENOMIC DNA]</scope>
    <source>
        <strain evidence="9">CRIB-30</strain>
    </source>
</reference>
<gene>
    <name evidence="8" type="ORF">ELAC_2203</name>
</gene>
<evidence type="ECO:0000256" key="2">
    <source>
        <dbReference type="ARBA" id="ARBA00022475"/>
    </source>
</evidence>
<evidence type="ECO:0000259" key="7">
    <source>
        <dbReference type="Pfam" id="PF00892"/>
    </source>
</evidence>
<feature type="transmembrane region" description="Helical" evidence="6">
    <location>
        <begin position="93"/>
        <end position="110"/>
    </location>
</feature>
<dbReference type="Pfam" id="PF00892">
    <property type="entry name" value="EamA"/>
    <property type="match status" value="2"/>
</dbReference>
<keyword evidence="4 6" id="KW-1133">Transmembrane helix</keyword>
<dbReference type="AlphaFoldDB" id="A0A0H5DT39"/>
<protein>
    <submittedName>
        <fullName evidence="8">Putative membrane protein</fullName>
    </submittedName>
</protein>
<feature type="transmembrane region" description="Helical" evidence="6">
    <location>
        <begin position="213"/>
        <end position="234"/>
    </location>
</feature>
<dbReference type="GO" id="GO:0005886">
    <property type="term" value="C:plasma membrane"/>
    <property type="evidence" value="ECO:0007669"/>
    <property type="project" value="UniProtKB-SubCell"/>
</dbReference>
<feature type="transmembrane region" description="Helical" evidence="6">
    <location>
        <begin position="149"/>
        <end position="168"/>
    </location>
</feature>
<dbReference type="PANTHER" id="PTHR32322:SF18">
    <property type="entry name" value="S-ADENOSYLMETHIONINE_S-ADENOSYLHOMOCYSTEINE TRANSPORTER"/>
    <property type="match status" value="1"/>
</dbReference>
<sequence>MWQIFLMYALFGSVFTVGKAALAFSPPYFLTAYRMLLSGGVLLVYQWIKDPSSIKEARKWGPLLLGIAFFNVFITNAFEFWGLQYMSAGKTSLLYSISPFAAALFAYLLSTEAMNRTKAAGIALGLFSFAPLLLNPWQQPGSDMRDELAAEAALAVSALTSVIGWYLFKSLSSQSALPGAAINGISFIIAGVMSLAVSLLFEEAPPLSNLVESKFLLAFFYIVLVHNLFCYAIYAKSLKSYSVTFLTFAGLSNPLFAAITGALILQETVEWPFYIALLGGAGGLYLIFRGDEISASQKATPR</sequence>
<evidence type="ECO:0000256" key="1">
    <source>
        <dbReference type="ARBA" id="ARBA00004651"/>
    </source>
</evidence>
<dbReference type="InterPro" id="IPR050638">
    <property type="entry name" value="AA-Vitamin_Transporters"/>
</dbReference>
<feature type="domain" description="EamA" evidence="7">
    <location>
        <begin position="153"/>
        <end position="288"/>
    </location>
</feature>
<evidence type="ECO:0000256" key="5">
    <source>
        <dbReference type="ARBA" id="ARBA00023136"/>
    </source>
</evidence>
<feature type="transmembrane region" description="Helical" evidence="6">
    <location>
        <begin position="60"/>
        <end position="81"/>
    </location>
</feature>
<feature type="transmembrane region" description="Helical" evidence="6">
    <location>
        <begin position="180"/>
        <end position="201"/>
    </location>
</feature>
<feature type="domain" description="EamA" evidence="7">
    <location>
        <begin position="4"/>
        <end position="129"/>
    </location>
</feature>
<dbReference type="InterPro" id="IPR000620">
    <property type="entry name" value="EamA_dom"/>
</dbReference>
<feature type="transmembrane region" description="Helical" evidence="6">
    <location>
        <begin position="30"/>
        <end position="48"/>
    </location>
</feature>
<dbReference type="OrthoDB" id="20414at2"/>
<feature type="transmembrane region" description="Helical" evidence="6">
    <location>
        <begin position="119"/>
        <end position="137"/>
    </location>
</feature>
<evidence type="ECO:0000313" key="9">
    <source>
        <dbReference type="Proteomes" id="UP000220251"/>
    </source>
</evidence>
<dbReference type="EMBL" id="CWGJ01000028">
    <property type="protein sequence ID" value="CRX39523.1"/>
    <property type="molecule type" value="Genomic_DNA"/>
</dbReference>
<name>A0A0H5DT39_9BACT</name>
<dbReference type="InterPro" id="IPR037185">
    <property type="entry name" value="EmrE-like"/>
</dbReference>
<evidence type="ECO:0000256" key="3">
    <source>
        <dbReference type="ARBA" id="ARBA00022692"/>
    </source>
</evidence>
<dbReference type="SUPFAM" id="SSF103481">
    <property type="entry name" value="Multidrug resistance efflux transporter EmrE"/>
    <property type="match status" value="2"/>
</dbReference>
<evidence type="ECO:0000313" key="8">
    <source>
        <dbReference type="EMBL" id="CRX39523.1"/>
    </source>
</evidence>
<evidence type="ECO:0000256" key="6">
    <source>
        <dbReference type="SAM" id="Phobius"/>
    </source>
</evidence>
<comment type="subcellular location">
    <subcellularLocation>
        <location evidence="1">Cell membrane</location>
        <topology evidence="1">Multi-pass membrane protein</topology>
    </subcellularLocation>
</comment>
<proteinExistence type="predicted"/>
<evidence type="ECO:0000256" key="4">
    <source>
        <dbReference type="ARBA" id="ARBA00022989"/>
    </source>
</evidence>
<organism evidence="8 9">
    <name type="scientific">Estrella lausannensis</name>
    <dbReference type="NCBI Taxonomy" id="483423"/>
    <lineage>
        <taxon>Bacteria</taxon>
        <taxon>Pseudomonadati</taxon>
        <taxon>Chlamydiota</taxon>
        <taxon>Chlamydiia</taxon>
        <taxon>Parachlamydiales</taxon>
        <taxon>Candidatus Criblamydiaceae</taxon>
        <taxon>Estrella</taxon>
    </lineage>
</organism>
<keyword evidence="2" id="KW-1003">Cell membrane</keyword>
<feature type="transmembrane region" description="Helical" evidence="6">
    <location>
        <begin position="271"/>
        <end position="288"/>
    </location>
</feature>
<feature type="transmembrane region" description="Helical" evidence="6">
    <location>
        <begin position="241"/>
        <end position="265"/>
    </location>
</feature>
<keyword evidence="9" id="KW-1185">Reference proteome</keyword>
<dbReference type="PANTHER" id="PTHR32322">
    <property type="entry name" value="INNER MEMBRANE TRANSPORTER"/>
    <property type="match status" value="1"/>
</dbReference>
<keyword evidence="3 6" id="KW-0812">Transmembrane</keyword>
<accession>A0A0H5DT39</accession>
<dbReference type="RefSeq" id="WP_098039384.1">
    <property type="nucleotide sequence ID" value="NZ_CWGJ01000028.1"/>
</dbReference>
<dbReference type="Proteomes" id="UP000220251">
    <property type="component" value="Unassembled WGS sequence"/>
</dbReference>